<dbReference type="EMBL" id="QDFR01000001">
    <property type="protein sequence ID" value="PVE57036.1"/>
    <property type="molecule type" value="Genomic_DNA"/>
</dbReference>
<keyword evidence="1" id="KW-0732">Signal</keyword>
<dbReference type="PROSITE" id="PS51257">
    <property type="entry name" value="PROKAR_LIPOPROTEIN"/>
    <property type="match status" value="1"/>
</dbReference>
<proteinExistence type="predicted"/>
<reference evidence="2 3" key="1">
    <citation type="submission" date="2018-04" db="EMBL/GenBank/DDBJ databases">
        <authorList>
            <person name="Hagen T."/>
        </authorList>
    </citation>
    <scope>NUCLEOTIDE SEQUENCE [LARGE SCALE GENOMIC DNA]</scope>
    <source>
        <strain evidence="2 3">TPD7009</strain>
    </source>
</reference>
<name>A0AA92HB06_RHIRH</name>
<comment type="caution">
    <text evidence="2">The sequence shown here is derived from an EMBL/GenBank/DDBJ whole genome shotgun (WGS) entry which is preliminary data.</text>
</comment>
<dbReference type="Proteomes" id="UP000244335">
    <property type="component" value="Unassembled WGS sequence"/>
</dbReference>
<protein>
    <recommendedName>
        <fullName evidence="4">Lipoprotein</fullName>
    </recommendedName>
</protein>
<feature type="signal peptide" evidence="1">
    <location>
        <begin position="1"/>
        <end position="17"/>
    </location>
</feature>
<evidence type="ECO:0008006" key="4">
    <source>
        <dbReference type="Google" id="ProtNLM"/>
    </source>
</evidence>
<organism evidence="2 3">
    <name type="scientific">Rhizobium rhizogenes</name>
    <name type="common">Agrobacterium rhizogenes</name>
    <dbReference type="NCBI Taxonomy" id="359"/>
    <lineage>
        <taxon>Bacteria</taxon>
        <taxon>Pseudomonadati</taxon>
        <taxon>Pseudomonadota</taxon>
        <taxon>Alphaproteobacteria</taxon>
        <taxon>Hyphomicrobiales</taxon>
        <taxon>Rhizobiaceae</taxon>
        <taxon>Rhizobium/Agrobacterium group</taxon>
        <taxon>Rhizobium</taxon>
    </lineage>
</organism>
<feature type="chain" id="PRO_5041660245" description="Lipoprotein" evidence="1">
    <location>
        <begin position="18"/>
        <end position="136"/>
    </location>
</feature>
<gene>
    <name evidence="2" type="ORF">DC430_04635</name>
</gene>
<dbReference type="AlphaFoldDB" id="A0AA92HB06"/>
<accession>A0AA92HB06</accession>
<sequence length="136" mass="14740">MLLKISAAILISTAVSSCVTTNAEGIKQTTYTKNALSGERTKMDWASAVKRDCSALVVPEMRVVQAPQHGTVDIVHEKVDGRFRGTYAKCTGKDVQGTAAYYTSKKGFTGTDKVVIRNSYKNGLVFDTAAEMNVVR</sequence>
<evidence type="ECO:0000256" key="1">
    <source>
        <dbReference type="SAM" id="SignalP"/>
    </source>
</evidence>
<evidence type="ECO:0000313" key="3">
    <source>
        <dbReference type="Proteomes" id="UP000244335"/>
    </source>
</evidence>
<evidence type="ECO:0000313" key="2">
    <source>
        <dbReference type="EMBL" id="PVE57036.1"/>
    </source>
</evidence>